<organism evidence="1 2">
    <name type="scientific">Neisseria macacae ATCC 33926</name>
    <dbReference type="NCBI Taxonomy" id="997348"/>
    <lineage>
        <taxon>Bacteria</taxon>
        <taxon>Pseudomonadati</taxon>
        <taxon>Pseudomonadota</taxon>
        <taxon>Betaproteobacteria</taxon>
        <taxon>Neisseriales</taxon>
        <taxon>Neisseriaceae</taxon>
        <taxon>Neisseria</taxon>
    </lineage>
</organism>
<accession>A0AA36UIH1</accession>
<evidence type="ECO:0000313" key="1">
    <source>
        <dbReference type="EMBL" id="EGQ75446.1"/>
    </source>
</evidence>
<proteinExistence type="predicted"/>
<dbReference type="Proteomes" id="UP000004982">
    <property type="component" value="Unassembled WGS sequence"/>
</dbReference>
<dbReference type="AlphaFoldDB" id="A0AA36UIH1"/>
<comment type="caution">
    <text evidence="1">The sequence shown here is derived from an EMBL/GenBank/DDBJ whole genome shotgun (WGS) entry which is preliminary data.</text>
</comment>
<evidence type="ECO:0000313" key="2">
    <source>
        <dbReference type="Proteomes" id="UP000004982"/>
    </source>
</evidence>
<reference evidence="1 2" key="1">
    <citation type="submission" date="2011-05" db="EMBL/GenBank/DDBJ databases">
        <authorList>
            <person name="Muzny D."/>
            <person name="Qin X."/>
            <person name="Deng J."/>
            <person name="Jiang H."/>
            <person name="Liu Y."/>
            <person name="Qu J."/>
            <person name="Song X.-Z."/>
            <person name="Zhang L."/>
            <person name="Thornton R."/>
            <person name="Coyle M."/>
            <person name="Francisco L."/>
            <person name="Jackson L."/>
            <person name="Javaid M."/>
            <person name="Korchina V."/>
            <person name="Kovar C."/>
            <person name="Mata R."/>
            <person name="Mathew T."/>
            <person name="Ngo R."/>
            <person name="Nguyen L."/>
            <person name="Nguyen N."/>
            <person name="Okwuonu G."/>
            <person name="Ongeri F."/>
            <person name="Pham C."/>
            <person name="Simmons D."/>
            <person name="Wilczek-Boney K."/>
            <person name="Hale W."/>
            <person name="Jakkamsetti A."/>
            <person name="Pham P."/>
            <person name="Ruth R."/>
            <person name="San Lucas F."/>
            <person name="Warren J."/>
            <person name="Zhang J."/>
            <person name="Zhao Z."/>
            <person name="Zhou C."/>
            <person name="Zhu D."/>
            <person name="Lee S."/>
            <person name="Bess C."/>
            <person name="Blankenburg K."/>
            <person name="Forbes L."/>
            <person name="Fu Q."/>
            <person name="Gubbala S."/>
            <person name="Hirani K."/>
            <person name="Jayaseelan J.C."/>
            <person name="Lara F."/>
            <person name="Munidasa M."/>
            <person name="Palculict T."/>
            <person name="Patil S."/>
            <person name="Pu L.-L."/>
            <person name="Saada N."/>
            <person name="Tang L."/>
            <person name="Weissenberger G."/>
            <person name="Zhu Y."/>
            <person name="Hemphill L."/>
            <person name="Shang Y."/>
            <person name="Youmans B."/>
            <person name="Ayvaz T."/>
            <person name="Ross M."/>
            <person name="Santibanez J."/>
            <person name="Aqrawi P."/>
            <person name="Gross S."/>
            <person name="Joshi V."/>
            <person name="Fowler G."/>
            <person name="Nazareth L."/>
            <person name="Reid J."/>
            <person name="Worley K."/>
            <person name="Petrosino J."/>
            <person name="Highlander S."/>
            <person name="Gibbs R."/>
        </authorList>
    </citation>
    <scope>NUCLEOTIDE SEQUENCE [LARGE SCALE GENOMIC DNA]</scope>
    <source>
        <strain evidence="1 2">ATCC 33926</strain>
    </source>
</reference>
<sequence>MSGSGFDRQTRGQSPRYGWLNLIRYIGLFEKHKGRLKTGFQTTFLILDCSVFAHGKRLG</sequence>
<gene>
    <name evidence="1" type="ORF">HMPREF9418_2424</name>
</gene>
<dbReference type="EMBL" id="AFQE01000118">
    <property type="protein sequence ID" value="EGQ75446.1"/>
    <property type="molecule type" value="Genomic_DNA"/>
</dbReference>
<name>A0AA36UIH1_9NEIS</name>
<protein>
    <submittedName>
        <fullName evidence="1">Uncharacterized protein</fullName>
    </submittedName>
</protein>